<dbReference type="OrthoDB" id="5143160at2"/>
<dbReference type="Pfam" id="PF00583">
    <property type="entry name" value="Acetyltransf_1"/>
    <property type="match status" value="1"/>
</dbReference>
<protein>
    <submittedName>
        <fullName evidence="2">Acetyltransferase (GNAT) family protein</fullName>
    </submittedName>
</protein>
<dbReference type="GO" id="GO:0016747">
    <property type="term" value="F:acyltransferase activity, transferring groups other than amino-acyl groups"/>
    <property type="evidence" value="ECO:0007669"/>
    <property type="project" value="InterPro"/>
</dbReference>
<name>W6K4Q1_9MICO</name>
<keyword evidence="2" id="KW-0808">Transferase</keyword>
<dbReference type="InterPro" id="IPR000182">
    <property type="entry name" value="GNAT_dom"/>
</dbReference>
<proteinExistence type="predicted"/>
<keyword evidence="3" id="KW-1185">Reference proteome</keyword>
<dbReference type="STRING" id="1193182.BN11_680010"/>
<evidence type="ECO:0000259" key="1">
    <source>
        <dbReference type="PROSITE" id="PS51186"/>
    </source>
</evidence>
<evidence type="ECO:0000313" key="3">
    <source>
        <dbReference type="Proteomes" id="UP000035763"/>
    </source>
</evidence>
<feature type="domain" description="N-acetyltransferase" evidence="1">
    <location>
        <begin position="112"/>
        <end position="252"/>
    </location>
</feature>
<gene>
    <name evidence="2" type="ORF">BN11_680010</name>
</gene>
<dbReference type="InterPro" id="IPR016181">
    <property type="entry name" value="Acyl_CoA_acyltransferase"/>
</dbReference>
<accession>W6K4Q1</accession>
<reference evidence="2 3" key="1">
    <citation type="journal article" date="2013" name="ISME J.">
        <title>A metabolic model for members of the genus Tetrasphaera involved in enhanced biological phosphorus removal.</title>
        <authorList>
            <person name="Kristiansen R."/>
            <person name="Nguyen H.T.T."/>
            <person name="Saunders A.M."/>
            <person name="Nielsen J.L."/>
            <person name="Wimmer R."/>
            <person name="Le V.Q."/>
            <person name="McIlroy S.J."/>
            <person name="Petrovski S."/>
            <person name="Seviour R.J."/>
            <person name="Calteau A."/>
            <person name="Nielsen K.L."/>
            <person name="Nielsen P.H."/>
        </authorList>
    </citation>
    <scope>NUCLEOTIDE SEQUENCE [LARGE SCALE GENOMIC DNA]</scope>
    <source>
        <strain evidence="2 3">Ben110</strain>
    </source>
</reference>
<dbReference type="AlphaFoldDB" id="W6K4Q1"/>
<organism evidence="2 3">
    <name type="scientific">Nostocoides australiense Ben110</name>
    <dbReference type="NCBI Taxonomy" id="1193182"/>
    <lineage>
        <taxon>Bacteria</taxon>
        <taxon>Bacillati</taxon>
        <taxon>Actinomycetota</taxon>
        <taxon>Actinomycetes</taxon>
        <taxon>Micrococcales</taxon>
        <taxon>Intrasporangiaceae</taxon>
        <taxon>Nostocoides</taxon>
    </lineage>
</organism>
<comment type="caution">
    <text evidence="2">The sequence shown here is derived from an EMBL/GenBank/DDBJ whole genome shotgun (WGS) entry which is preliminary data.</text>
</comment>
<dbReference type="SUPFAM" id="SSF55729">
    <property type="entry name" value="Acyl-CoA N-acyltransferases (Nat)"/>
    <property type="match status" value="1"/>
</dbReference>
<dbReference type="RefSeq" id="WP_048695869.1">
    <property type="nucleotide sequence ID" value="NZ_HG764815.1"/>
</dbReference>
<dbReference type="PROSITE" id="PS51186">
    <property type="entry name" value="GNAT"/>
    <property type="match status" value="1"/>
</dbReference>
<dbReference type="EMBL" id="CAJA01000494">
    <property type="protein sequence ID" value="CCH75404.1"/>
    <property type="molecule type" value="Genomic_DNA"/>
</dbReference>
<dbReference type="Gene3D" id="3.40.630.30">
    <property type="match status" value="1"/>
</dbReference>
<sequence>MNARPVTSFGELWAASGEHPMVRAEIPSDQPLDAVVLGNAIAFARPSHIRGIVLTLLGPEADARILLRDPQLAALLFRERPTGMLSVPARLRADVEEIFRAGPGGDWEWMSTTTPPPAQPAEDDLIEFDATAKEELDTFLAEHNSRTDGQPFRRDGQLWLGARDPAGHVIACGCSEPSAAGIPELSGITVASEQRGHGWGAAVTAALTRRAISEVGMCALGMYSDNDRAREIYHRLGFVTAQAFSSRVVARQ</sequence>
<evidence type="ECO:0000313" key="2">
    <source>
        <dbReference type="EMBL" id="CCH75404.1"/>
    </source>
</evidence>
<dbReference type="Proteomes" id="UP000035763">
    <property type="component" value="Unassembled WGS sequence"/>
</dbReference>